<reference evidence="2" key="1">
    <citation type="submission" date="2023-10" db="EMBL/GenBank/DDBJ databases">
        <authorList>
            <person name="Chen Y."/>
            <person name="Shah S."/>
            <person name="Dougan E. K."/>
            <person name="Thang M."/>
            <person name="Chan C."/>
        </authorList>
    </citation>
    <scope>NUCLEOTIDE SEQUENCE [LARGE SCALE GENOMIC DNA]</scope>
</reference>
<proteinExistence type="predicted"/>
<evidence type="ECO:0000313" key="3">
    <source>
        <dbReference type="Proteomes" id="UP001189429"/>
    </source>
</evidence>
<organism evidence="2 3">
    <name type="scientific">Prorocentrum cordatum</name>
    <dbReference type="NCBI Taxonomy" id="2364126"/>
    <lineage>
        <taxon>Eukaryota</taxon>
        <taxon>Sar</taxon>
        <taxon>Alveolata</taxon>
        <taxon>Dinophyceae</taxon>
        <taxon>Prorocentrales</taxon>
        <taxon>Prorocentraceae</taxon>
        <taxon>Prorocentrum</taxon>
    </lineage>
</organism>
<feature type="region of interest" description="Disordered" evidence="1">
    <location>
        <begin position="166"/>
        <end position="200"/>
    </location>
</feature>
<feature type="region of interest" description="Disordered" evidence="1">
    <location>
        <begin position="50"/>
        <end position="75"/>
    </location>
</feature>
<dbReference type="Proteomes" id="UP001189429">
    <property type="component" value="Unassembled WGS sequence"/>
</dbReference>
<name>A0ABN9VPY7_9DINO</name>
<gene>
    <name evidence="2" type="ORF">PCOR1329_LOCUS59180</name>
</gene>
<comment type="caution">
    <text evidence="2">The sequence shown here is derived from an EMBL/GenBank/DDBJ whole genome shotgun (WGS) entry which is preliminary data.</text>
</comment>
<accession>A0ABN9VPY7</accession>
<evidence type="ECO:0000256" key="1">
    <source>
        <dbReference type="SAM" id="MobiDB-lite"/>
    </source>
</evidence>
<sequence length="505" mass="53262">MRECLSRLALVAGILGEQTADEARLVRNCAQHARTLPGAGAGWAEWRAAQHGPRLGPGGPAPARRALRAPSGKRTPTPAALVLEQVQPHAPGTWLELDQVSEGRALAFGQGLEAGWRLAELQARVQGMVEQQDGAEVKTAAGSELEELFAVSEGVTAELLAPVPTTPAVRRGGSEAGGVADGAPSNPASTRGPFADTDDAEEPLVGLGVATSDDTMTAAYSDVFAYPSEFGLESKVSEYLDRLDGALLSGRAQEQEGDADRYSVEHWPCGEGHEHKEAEIACASDGLLEPLGQAVFAEQGPQAAERIVQAVLNGQLGFIRKPAADYHAEFVRGVSALRLSSQGFEAIEALSVEGEVEVIAQMGRAGGVEDSLLDPMSLEEGEAVVLLGALGVLDGAGRGAQECDEELESAKQELVRAMEPRRLRWIRRRVAAMRLARLAGWFHPPEAWCARDQLTSSDAEPAVRGEHEGEAPSEPLNVARAAGARGLCENAGGGPQAGGQRWARM</sequence>
<feature type="compositionally biased region" description="Low complexity" evidence="1">
    <location>
        <begin position="61"/>
        <end position="70"/>
    </location>
</feature>
<evidence type="ECO:0000313" key="2">
    <source>
        <dbReference type="EMBL" id="CAK0874212.1"/>
    </source>
</evidence>
<protein>
    <submittedName>
        <fullName evidence="2">Uncharacterized protein</fullName>
    </submittedName>
</protein>
<keyword evidence="3" id="KW-1185">Reference proteome</keyword>
<dbReference type="EMBL" id="CAUYUJ010017371">
    <property type="protein sequence ID" value="CAK0874212.1"/>
    <property type="molecule type" value="Genomic_DNA"/>
</dbReference>